<feature type="compositionally biased region" description="Polar residues" evidence="1">
    <location>
        <begin position="67"/>
        <end position="76"/>
    </location>
</feature>
<organism evidence="2">
    <name type="scientific">Mycobacterium leprae</name>
    <dbReference type="NCBI Taxonomy" id="1769"/>
    <lineage>
        <taxon>Bacteria</taxon>
        <taxon>Bacillati</taxon>
        <taxon>Actinomycetota</taxon>
        <taxon>Actinomycetes</taxon>
        <taxon>Mycobacteriales</taxon>
        <taxon>Mycobacteriaceae</taxon>
        <taxon>Mycobacterium</taxon>
    </lineage>
</organism>
<reference evidence="2" key="1">
    <citation type="journal article" date="1993" name="Mol. Microbiol.">
        <title>Use of an ordered cosmid library to deduce the genomic organization of Mycobacterium leprae.</title>
        <authorList>
            <person name="Eiglmeier K."/>
            <person name="Honore N."/>
            <person name="Woods S.A."/>
            <person name="Caudron B."/>
            <person name="Cole S.T."/>
        </authorList>
    </citation>
    <scope>NUCLEOTIDE SEQUENCE</scope>
</reference>
<gene>
    <name evidence="2" type="primary">MLCB1779.38</name>
</gene>
<accession>O32898</accession>
<dbReference type="PIR" id="T45326">
    <property type="entry name" value="T45326"/>
</dbReference>
<dbReference type="EMBL" id="Z98271">
    <property type="protein sequence ID" value="CAB11019.1"/>
    <property type="molecule type" value="Genomic_DNA"/>
</dbReference>
<reference evidence="2" key="2">
    <citation type="submission" date="1997-08" db="EMBL/GenBank/DDBJ databases">
        <authorList>
            <person name="Parkhill J."/>
            <person name="Barrell B.G."/>
            <person name="Rajandream M.A."/>
        </authorList>
    </citation>
    <scope>NUCLEOTIDE SEQUENCE</scope>
</reference>
<feature type="compositionally biased region" description="Polar residues" evidence="1">
    <location>
        <begin position="47"/>
        <end position="58"/>
    </location>
</feature>
<proteinExistence type="predicted"/>
<dbReference type="AlphaFoldDB" id="O32898"/>
<sequence length="76" mass="8425">MRNAREQAVLQLKPSKLPGEPRQVAHQCHRQRAIWLGTKAVAHPRSTAPTTPMNSSKEIPTGLIMDNNLTARSTDI</sequence>
<protein>
    <submittedName>
        <fullName evidence="2">Uncharacterized protein</fullName>
    </submittedName>
</protein>
<evidence type="ECO:0000256" key="1">
    <source>
        <dbReference type="SAM" id="MobiDB-lite"/>
    </source>
</evidence>
<name>O32898_MYCLR</name>
<reference evidence="2" key="3">
    <citation type="submission" date="1997-08" db="EMBL/GenBank/DDBJ databases">
        <authorList>
            <person name="Hamlin N."/>
            <person name="Churcher C.M."/>
        </authorList>
    </citation>
    <scope>NUCLEOTIDE SEQUENCE</scope>
</reference>
<evidence type="ECO:0000313" key="2">
    <source>
        <dbReference type="EMBL" id="CAB11019.1"/>
    </source>
</evidence>
<feature type="region of interest" description="Disordered" evidence="1">
    <location>
        <begin position="41"/>
        <end position="76"/>
    </location>
</feature>